<reference evidence="2" key="1">
    <citation type="submission" date="2022-11" db="UniProtKB">
        <authorList>
            <consortium name="WormBaseParasite"/>
        </authorList>
    </citation>
    <scope>IDENTIFICATION</scope>
</reference>
<dbReference type="WBParaSite" id="ES5_v2.g12657.t1">
    <property type="protein sequence ID" value="ES5_v2.g12657.t1"/>
    <property type="gene ID" value="ES5_v2.g12657"/>
</dbReference>
<proteinExistence type="predicted"/>
<evidence type="ECO:0000313" key="1">
    <source>
        <dbReference type="Proteomes" id="UP000887579"/>
    </source>
</evidence>
<organism evidence="1 2">
    <name type="scientific">Panagrolaimus sp. ES5</name>
    <dbReference type="NCBI Taxonomy" id="591445"/>
    <lineage>
        <taxon>Eukaryota</taxon>
        <taxon>Metazoa</taxon>
        <taxon>Ecdysozoa</taxon>
        <taxon>Nematoda</taxon>
        <taxon>Chromadorea</taxon>
        <taxon>Rhabditida</taxon>
        <taxon>Tylenchina</taxon>
        <taxon>Panagrolaimomorpha</taxon>
        <taxon>Panagrolaimoidea</taxon>
        <taxon>Panagrolaimidae</taxon>
        <taxon>Panagrolaimus</taxon>
    </lineage>
</organism>
<protein>
    <submittedName>
        <fullName evidence="2">Sorting nexin-14</fullName>
    </submittedName>
</protein>
<accession>A0AC34F6N8</accession>
<evidence type="ECO:0000313" key="2">
    <source>
        <dbReference type="WBParaSite" id="ES5_v2.g12657.t1"/>
    </source>
</evidence>
<dbReference type="Proteomes" id="UP000887579">
    <property type="component" value="Unplaced"/>
</dbReference>
<name>A0AC34F6N8_9BILA</name>
<sequence length="966" mass="111131">MALQLSLYQYAAIGTVLFAFYFTLSIYSLIFYIFALSAGYFIAPYLLKQENIDAFQDFLLEYFKLNEIPKVETTKPALIILRKNRTVSSASTNINVNIPPWETLEVSSRINDAAEELILLIIDNYINKWYKAEISADNAFVGEIQYQIRHAASLILKESKDFDISAFILEDWLPLILIHIDRICRHIRKTGNETTPASLIEIEILQEMPDLHIALTSRENEIDYLRVVADFLVEQLVDETRVGGRAEDPDDKAAAELIPAKNKAKLNRPWPSQCVRHFLRELVLSTILIPLLDFVSNPDTLNNILLGALEPSKNGNIPKVDTKEIKSKFLAKLTECNQSDTPDSLIVLKLSEVIREPRLLQLFYMYLHDIRGPAHFVDCFLQAHDLHNDIHKQKESDKMSEELYSDAWTLYSDYIHESAPHRIRFENEQIPSDFHTAVDSKDAILMKKVAEDVYKEMYHRLNYQYLIPFCQSECYLGYLCGAPPDVVEFIRGPKDDEKLNELRPPPESSFSLSQFRNKLLNAFSSQISMEEEERDLDSKNGEVEIQEGKTDANIGSADIVLADTEKDLNKWIITVPSVEPRKDVSGRVFFVYVIQIERLDISTSNVETSSINSDSVDFPSTWIITRKYDEFHILEKKLQEFYGNSIKLGILPDKRALQQKNPTFMDTQRHQFEKFLQGLALQPTLKKSELLYAFLTTDEELREDLPLISDLNPFSVMRKVPGKLQRERGQNLKPFLLNVLANILAPSSFYAESPTMAREATSDQSSLKSFDSEISPLHQISSKIALDNLLLTQKRAHESSQGILPQQSEPRPKWTRETSKVFTFFILQIGNGISDFFIATFILFQKFFDRIFEAIFKKQVQKMLDKILQEETILYLIQSFQNMLLNHSNNATDEEKKLRAELTQRRLDQFLEDSIPSLIKEIIGAKNFRQIASDIVQALQLPRLNKQLAFVLLDALIEKIRDNPNL</sequence>